<evidence type="ECO:0000256" key="1">
    <source>
        <dbReference type="SAM" id="SignalP"/>
    </source>
</evidence>
<evidence type="ECO:0000313" key="3">
    <source>
        <dbReference type="Proteomes" id="UP000472676"/>
    </source>
</evidence>
<sequence>MLLRICRAAVIAAIGLATAPAVLASSTADEDANLIPANATRGGAFTSSYRTADEADGLYRVSTRFRTFSGETLSIGFELPDTAGRASLREFGVSDQELKTLLDACMARQHCEQDEFDQETARYYREHALRMRIVPGQKTHLYVDIAQVVQRNRARVQPVAAALRRVAAEHGHDTRWTINAAIALVQTGLLYRKPSQSEDGRQILGFYPPPRALERGYGDCDTKAALLAAILQNLTDTPIIGVHVPQHYLLGIAIPPAADQATLRYDGKPFVLVEASGPGERPPGDIGSTTQLALDSMNGVRIDPMF</sequence>
<dbReference type="Proteomes" id="UP000472676">
    <property type="component" value="Unassembled WGS sequence"/>
</dbReference>
<keyword evidence="1" id="KW-0732">Signal</keyword>
<name>A0A6M2BVZ1_9GAMM</name>
<keyword evidence="3" id="KW-1185">Reference proteome</keyword>
<dbReference type="RefSeq" id="WP_166259869.1">
    <property type="nucleotide sequence ID" value="NZ_JAAMOW010000009.1"/>
</dbReference>
<comment type="caution">
    <text evidence="2">The sequence shown here is derived from an EMBL/GenBank/DDBJ whole genome shotgun (WGS) entry which is preliminary data.</text>
</comment>
<reference evidence="2 3" key="1">
    <citation type="journal article" date="2014" name="Int. J. Syst. Evol. Microbiol.">
        <title>Solimonas terrae sp. nov., isolated from soil.</title>
        <authorList>
            <person name="Kim S.J."/>
            <person name="Moon J.Y."/>
            <person name="Weon H.Y."/>
            <person name="Ahn J.H."/>
            <person name="Chen W.M."/>
            <person name="Kwon S.W."/>
        </authorList>
    </citation>
    <scope>NUCLEOTIDE SEQUENCE [LARGE SCALE GENOMIC DNA]</scope>
    <source>
        <strain evidence="2 3">KIS83-12</strain>
    </source>
</reference>
<protein>
    <recommendedName>
        <fullName evidence="4">Transglutaminase domain-containing protein</fullName>
    </recommendedName>
</protein>
<proteinExistence type="predicted"/>
<accession>A0A6M2BVZ1</accession>
<dbReference type="AlphaFoldDB" id="A0A6M2BVZ1"/>
<feature type="chain" id="PRO_5027013936" description="Transglutaminase domain-containing protein" evidence="1">
    <location>
        <begin position="25"/>
        <end position="306"/>
    </location>
</feature>
<dbReference type="EMBL" id="JAAMOW010000009">
    <property type="protein sequence ID" value="NGY06381.1"/>
    <property type="molecule type" value="Genomic_DNA"/>
</dbReference>
<gene>
    <name evidence="2" type="ORF">G7Y85_16535</name>
</gene>
<evidence type="ECO:0008006" key="4">
    <source>
        <dbReference type="Google" id="ProtNLM"/>
    </source>
</evidence>
<feature type="signal peptide" evidence="1">
    <location>
        <begin position="1"/>
        <end position="24"/>
    </location>
</feature>
<evidence type="ECO:0000313" key="2">
    <source>
        <dbReference type="EMBL" id="NGY06381.1"/>
    </source>
</evidence>
<organism evidence="2 3">
    <name type="scientific">Solimonas terrae</name>
    <dbReference type="NCBI Taxonomy" id="1396819"/>
    <lineage>
        <taxon>Bacteria</taxon>
        <taxon>Pseudomonadati</taxon>
        <taxon>Pseudomonadota</taxon>
        <taxon>Gammaproteobacteria</taxon>
        <taxon>Nevskiales</taxon>
        <taxon>Nevskiaceae</taxon>
        <taxon>Solimonas</taxon>
    </lineage>
</organism>